<name>A0ABX2IFA2_9RHOO</name>
<accession>A0ABX2IFA2</accession>
<organism evidence="2 3">
    <name type="scientific">Uliginosibacterium aquaticum</name>
    <dbReference type="NCBI Taxonomy" id="2731212"/>
    <lineage>
        <taxon>Bacteria</taxon>
        <taxon>Pseudomonadati</taxon>
        <taxon>Pseudomonadota</taxon>
        <taxon>Betaproteobacteria</taxon>
        <taxon>Rhodocyclales</taxon>
        <taxon>Zoogloeaceae</taxon>
        <taxon>Uliginosibacterium</taxon>
    </lineage>
</organism>
<dbReference type="SUPFAM" id="SSF53335">
    <property type="entry name" value="S-adenosyl-L-methionine-dependent methyltransferases"/>
    <property type="match status" value="1"/>
</dbReference>
<dbReference type="Pfam" id="PF05050">
    <property type="entry name" value="Methyltransf_21"/>
    <property type="match status" value="1"/>
</dbReference>
<dbReference type="InterPro" id="IPR029063">
    <property type="entry name" value="SAM-dependent_MTases_sf"/>
</dbReference>
<proteinExistence type="predicted"/>
<protein>
    <submittedName>
        <fullName evidence="2">FkbM family methyltransferase</fullName>
    </submittedName>
</protein>
<dbReference type="RefSeq" id="WP_170021823.1">
    <property type="nucleotide sequence ID" value="NZ_JABCSC020000002.1"/>
</dbReference>
<comment type="caution">
    <text evidence="2">The sequence shown here is derived from an EMBL/GenBank/DDBJ whole genome shotgun (WGS) entry which is preliminary data.</text>
</comment>
<dbReference type="InterPro" id="IPR053188">
    <property type="entry name" value="FkbM_Methyltransferase"/>
</dbReference>
<dbReference type="Gene3D" id="3.40.50.150">
    <property type="entry name" value="Vaccinia Virus protein VP39"/>
    <property type="match status" value="1"/>
</dbReference>
<feature type="domain" description="Methyltransferase FkbM" evidence="1">
    <location>
        <begin position="364"/>
        <end position="538"/>
    </location>
</feature>
<gene>
    <name evidence="2" type="ORF">HJ583_010285</name>
</gene>
<dbReference type="PANTHER" id="PTHR36973:SF4">
    <property type="entry name" value="NODULATION PROTEIN"/>
    <property type="match status" value="1"/>
</dbReference>
<keyword evidence="2" id="KW-0489">Methyltransferase</keyword>
<keyword evidence="3" id="KW-1185">Reference proteome</keyword>
<keyword evidence="2" id="KW-0808">Transferase</keyword>
<dbReference type="EMBL" id="JABCSC020000002">
    <property type="protein sequence ID" value="NSL55411.1"/>
    <property type="molecule type" value="Genomic_DNA"/>
</dbReference>
<evidence type="ECO:0000313" key="2">
    <source>
        <dbReference type="EMBL" id="NSL55411.1"/>
    </source>
</evidence>
<evidence type="ECO:0000313" key="3">
    <source>
        <dbReference type="Proteomes" id="UP000778523"/>
    </source>
</evidence>
<dbReference type="InterPro" id="IPR006342">
    <property type="entry name" value="FkbM_mtfrase"/>
</dbReference>
<dbReference type="Proteomes" id="UP000778523">
    <property type="component" value="Unassembled WGS sequence"/>
</dbReference>
<sequence>MKISLPWGRLFRSADAMPAEPSAASASSVAAPAPAIPARRLVCYCDGGFGNRFNALVTGLILARRADLPLEVVWPVNNWCGARFGELFDSPLTVIERELVSFVAEKGEYQYLMTEDHLQQGVSFRSPLGFEQESELLACVGGDDKPVFLYTPLIPACLPPDEVLAQVRALQVRPEIQRRAEAFLVAKGLQGEFFGLQIRKTDFGANAADDENLFNLVKSLPDRRFFVCSDDAGVEQRFASLANVAVHAKQAYVEKLNPGDWMDPTQDCSGRIYHGNINRSAASVIDAVVDLLILSHSKVVRTSGSTFLSTALLLQAARADVATAPVVPQAAAASIVPAQAYKMSLPLFDTIRALGLPAPAGILQVGASYGQEMQYFLENGIRAGLFIEPLAEPFAHLASVCRKIPGYVAMQALCADTSGQTHTFHVASNGGMSSSILKPAQHLQVFDYVKFPTSVELVSHTLDEVMAFVCESGHSETLDKLDTLYMDTQGAELRIMVGAPQTLRQINYIFTEVMRGELYEKQASFQSVCAWLDVMGFTLNNVYFGPGHTGDALFIRKSLLGL</sequence>
<evidence type="ECO:0000259" key="1">
    <source>
        <dbReference type="Pfam" id="PF05050"/>
    </source>
</evidence>
<dbReference type="GO" id="GO:0008168">
    <property type="term" value="F:methyltransferase activity"/>
    <property type="evidence" value="ECO:0007669"/>
    <property type="project" value="UniProtKB-KW"/>
</dbReference>
<dbReference type="PANTHER" id="PTHR36973">
    <property type="entry name" value="SLL1456 PROTEIN-RELATED"/>
    <property type="match status" value="1"/>
</dbReference>
<reference evidence="2 3" key="1">
    <citation type="submission" date="2020-06" db="EMBL/GenBank/DDBJ databases">
        <title>Draft genome of Uliginosibacterium sp. IMCC34675.</title>
        <authorList>
            <person name="Song J."/>
        </authorList>
    </citation>
    <scope>NUCLEOTIDE SEQUENCE [LARGE SCALE GENOMIC DNA]</scope>
    <source>
        <strain evidence="2 3">IMCC34675</strain>
    </source>
</reference>
<dbReference type="Gene3D" id="3.40.50.11350">
    <property type="match status" value="1"/>
</dbReference>
<dbReference type="GO" id="GO:0032259">
    <property type="term" value="P:methylation"/>
    <property type="evidence" value="ECO:0007669"/>
    <property type="project" value="UniProtKB-KW"/>
</dbReference>